<name>A0A8J4QLG5_9ROSI</name>
<proteinExistence type="predicted"/>
<comment type="caution">
    <text evidence="2">The sequence shown here is derived from an EMBL/GenBank/DDBJ whole genome shotgun (WGS) entry which is preliminary data.</text>
</comment>
<keyword evidence="3" id="KW-1185">Reference proteome</keyword>
<sequence length="172" mass="19621">MNNRSKRQRTSSKREEGEESTEESFGDEEDEEYSTVVVGDNNHRRLARSSMHWKVADEMIGISVQRRGKWRVRKVRVWLRIVKSKVNSLKRLKLLLYQKSVSLESQQEVDAAITMIMEEEDLKPSDKEAGIGDWVSPRKESATPCGGDELNAVEDVQDSTKGVLTVPEAENK</sequence>
<feature type="region of interest" description="Disordered" evidence="1">
    <location>
        <begin position="1"/>
        <end position="37"/>
    </location>
</feature>
<dbReference type="AlphaFoldDB" id="A0A8J4QLG5"/>
<dbReference type="EMBL" id="JRKL02006781">
    <property type="protein sequence ID" value="KAF3948496.1"/>
    <property type="molecule type" value="Genomic_DNA"/>
</dbReference>
<evidence type="ECO:0000313" key="2">
    <source>
        <dbReference type="EMBL" id="KAF3948496.1"/>
    </source>
</evidence>
<evidence type="ECO:0000256" key="1">
    <source>
        <dbReference type="SAM" id="MobiDB-lite"/>
    </source>
</evidence>
<feature type="compositionally biased region" description="Acidic residues" evidence="1">
    <location>
        <begin position="17"/>
        <end position="33"/>
    </location>
</feature>
<feature type="region of interest" description="Disordered" evidence="1">
    <location>
        <begin position="126"/>
        <end position="150"/>
    </location>
</feature>
<organism evidence="2 3">
    <name type="scientific">Castanea mollissima</name>
    <name type="common">Chinese chestnut</name>
    <dbReference type="NCBI Taxonomy" id="60419"/>
    <lineage>
        <taxon>Eukaryota</taxon>
        <taxon>Viridiplantae</taxon>
        <taxon>Streptophyta</taxon>
        <taxon>Embryophyta</taxon>
        <taxon>Tracheophyta</taxon>
        <taxon>Spermatophyta</taxon>
        <taxon>Magnoliopsida</taxon>
        <taxon>eudicotyledons</taxon>
        <taxon>Gunneridae</taxon>
        <taxon>Pentapetalae</taxon>
        <taxon>rosids</taxon>
        <taxon>fabids</taxon>
        <taxon>Fagales</taxon>
        <taxon>Fagaceae</taxon>
        <taxon>Castanea</taxon>
    </lineage>
</organism>
<gene>
    <name evidence="2" type="ORF">CMV_025516</name>
</gene>
<feature type="compositionally biased region" description="Basic and acidic residues" evidence="1">
    <location>
        <begin position="126"/>
        <end position="141"/>
    </location>
</feature>
<accession>A0A8J4QLG5</accession>
<protein>
    <submittedName>
        <fullName evidence="2">Uncharacterized protein</fullName>
    </submittedName>
</protein>
<reference evidence="2" key="1">
    <citation type="submission" date="2020-03" db="EMBL/GenBank/DDBJ databases">
        <title>Castanea mollissima Vanexum genome sequencing.</title>
        <authorList>
            <person name="Staton M."/>
        </authorList>
    </citation>
    <scope>NUCLEOTIDE SEQUENCE</scope>
    <source>
        <tissue evidence="2">Leaf</tissue>
    </source>
</reference>
<dbReference type="OrthoDB" id="10476843at2759"/>
<feature type="compositionally biased region" description="Basic residues" evidence="1">
    <location>
        <begin position="1"/>
        <end position="11"/>
    </location>
</feature>
<dbReference type="Proteomes" id="UP000737018">
    <property type="component" value="Unassembled WGS sequence"/>
</dbReference>
<evidence type="ECO:0000313" key="3">
    <source>
        <dbReference type="Proteomes" id="UP000737018"/>
    </source>
</evidence>